<gene>
    <name evidence="1" type="ORF">SCLCIDRAFT_20096</name>
</gene>
<sequence length="93" mass="10392">MTDKSVKLILPSQIALHDLLISLEYDTPGIMTFQILIQDSDNLSDGEPGVRTVKQEELEGSLPNTWKRRLGDVSTDVVPVTRRSRRATAVDRS</sequence>
<protein>
    <submittedName>
        <fullName evidence="1">Uncharacterized protein</fullName>
    </submittedName>
</protein>
<reference evidence="1 2" key="1">
    <citation type="submission" date="2014-04" db="EMBL/GenBank/DDBJ databases">
        <authorList>
            <consortium name="DOE Joint Genome Institute"/>
            <person name="Kuo A."/>
            <person name="Kohler A."/>
            <person name="Nagy L.G."/>
            <person name="Floudas D."/>
            <person name="Copeland A."/>
            <person name="Barry K.W."/>
            <person name="Cichocki N."/>
            <person name="Veneault-Fourrey C."/>
            <person name="LaButti K."/>
            <person name="Lindquist E.A."/>
            <person name="Lipzen A."/>
            <person name="Lundell T."/>
            <person name="Morin E."/>
            <person name="Murat C."/>
            <person name="Sun H."/>
            <person name="Tunlid A."/>
            <person name="Henrissat B."/>
            <person name="Grigoriev I.V."/>
            <person name="Hibbett D.S."/>
            <person name="Martin F."/>
            <person name="Nordberg H.P."/>
            <person name="Cantor M.N."/>
            <person name="Hua S.X."/>
        </authorList>
    </citation>
    <scope>NUCLEOTIDE SEQUENCE [LARGE SCALE GENOMIC DNA]</scope>
    <source>
        <strain evidence="1 2">Foug A</strain>
    </source>
</reference>
<evidence type="ECO:0000313" key="1">
    <source>
        <dbReference type="EMBL" id="KIM68765.1"/>
    </source>
</evidence>
<proteinExistence type="predicted"/>
<dbReference type="Proteomes" id="UP000053989">
    <property type="component" value="Unassembled WGS sequence"/>
</dbReference>
<dbReference type="EMBL" id="KN822008">
    <property type="protein sequence ID" value="KIM68765.1"/>
    <property type="molecule type" value="Genomic_DNA"/>
</dbReference>
<dbReference type="HOGENOM" id="CLU_2400980_0_0_1"/>
<evidence type="ECO:0000313" key="2">
    <source>
        <dbReference type="Proteomes" id="UP000053989"/>
    </source>
</evidence>
<dbReference type="AlphaFoldDB" id="A0A0C3E7K7"/>
<name>A0A0C3E7K7_9AGAM</name>
<organism evidence="1 2">
    <name type="scientific">Scleroderma citrinum Foug A</name>
    <dbReference type="NCBI Taxonomy" id="1036808"/>
    <lineage>
        <taxon>Eukaryota</taxon>
        <taxon>Fungi</taxon>
        <taxon>Dikarya</taxon>
        <taxon>Basidiomycota</taxon>
        <taxon>Agaricomycotina</taxon>
        <taxon>Agaricomycetes</taxon>
        <taxon>Agaricomycetidae</taxon>
        <taxon>Boletales</taxon>
        <taxon>Sclerodermatineae</taxon>
        <taxon>Sclerodermataceae</taxon>
        <taxon>Scleroderma</taxon>
    </lineage>
</organism>
<keyword evidence="2" id="KW-1185">Reference proteome</keyword>
<dbReference type="InParanoid" id="A0A0C3E7K7"/>
<reference evidence="2" key="2">
    <citation type="submission" date="2015-01" db="EMBL/GenBank/DDBJ databases">
        <title>Evolutionary Origins and Diversification of the Mycorrhizal Mutualists.</title>
        <authorList>
            <consortium name="DOE Joint Genome Institute"/>
            <consortium name="Mycorrhizal Genomics Consortium"/>
            <person name="Kohler A."/>
            <person name="Kuo A."/>
            <person name="Nagy L.G."/>
            <person name="Floudas D."/>
            <person name="Copeland A."/>
            <person name="Barry K.W."/>
            <person name="Cichocki N."/>
            <person name="Veneault-Fourrey C."/>
            <person name="LaButti K."/>
            <person name="Lindquist E.A."/>
            <person name="Lipzen A."/>
            <person name="Lundell T."/>
            <person name="Morin E."/>
            <person name="Murat C."/>
            <person name="Riley R."/>
            <person name="Ohm R."/>
            <person name="Sun H."/>
            <person name="Tunlid A."/>
            <person name="Henrissat B."/>
            <person name="Grigoriev I.V."/>
            <person name="Hibbett D.S."/>
            <person name="Martin F."/>
        </authorList>
    </citation>
    <scope>NUCLEOTIDE SEQUENCE [LARGE SCALE GENOMIC DNA]</scope>
    <source>
        <strain evidence="2">Foug A</strain>
    </source>
</reference>
<accession>A0A0C3E7K7</accession>